<dbReference type="GO" id="GO:0005524">
    <property type="term" value="F:ATP binding"/>
    <property type="evidence" value="ECO:0007669"/>
    <property type="project" value="UniProtKB-UniRule"/>
</dbReference>
<dbReference type="InterPro" id="IPR011761">
    <property type="entry name" value="ATP-grasp"/>
</dbReference>
<dbReference type="RefSeq" id="WP_113806139.1">
    <property type="nucleotide sequence ID" value="NZ_QOCW01000010.1"/>
</dbReference>
<accession>A0A366XXE3</accession>
<dbReference type="Pfam" id="PF14398">
    <property type="entry name" value="ATPgrasp_YheCD"/>
    <property type="match status" value="1"/>
</dbReference>
<dbReference type="GO" id="GO:0046872">
    <property type="term" value="F:metal ion binding"/>
    <property type="evidence" value="ECO:0007669"/>
    <property type="project" value="InterPro"/>
</dbReference>
<dbReference type="Gene3D" id="3.30.470.20">
    <property type="entry name" value="ATP-grasp fold, B domain"/>
    <property type="match status" value="1"/>
</dbReference>
<dbReference type="SUPFAM" id="SSF56059">
    <property type="entry name" value="Glutathione synthetase ATP-binding domain-like"/>
    <property type="match status" value="1"/>
</dbReference>
<evidence type="ECO:0000259" key="2">
    <source>
        <dbReference type="PROSITE" id="PS50975"/>
    </source>
</evidence>
<gene>
    <name evidence="3" type="ORF">DS031_11025</name>
</gene>
<dbReference type="EMBL" id="QOCW01000010">
    <property type="protein sequence ID" value="RBW69449.1"/>
    <property type="molecule type" value="Genomic_DNA"/>
</dbReference>
<dbReference type="PROSITE" id="PS50975">
    <property type="entry name" value="ATP_GRASP"/>
    <property type="match status" value="1"/>
</dbReference>
<comment type="caution">
    <text evidence="3">The sequence shown here is derived from an EMBL/GenBank/DDBJ whole genome shotgun (WGS) entry which is preliminary data.</text>
</comment>
<dbReference type="OrthoDB" id="7869153at2"/>
<sequence>MKWIKVQRNNENKEGDSNSSLYISKDLEKQLKTKKKLVFGQREIPITVRGTSSLSENSGNDFQSPLSIQLSSQLFDELLIKESSVYQMYDTESAIHIGPVIGFLLGEQHYYYHHRRLQEITDAMGAYERVGGLFIAFSHCSISWKENCLYGLYYNYQAQKWQYDKLPLPSVVYRRGFNERNNFINEACNDVNWKVFNEVKVDKWQLYHHLKKHHALKPYLPETALLTVDNILMFLEKYSKVILKPNKLSRGRGITVLKVVEGDEIEVHDHRKFTAFNLSRLRLVEYLKEGNFFERDYIIQPFLELARINGSPWDIRVVMQKSPLKKWVCNGIECRLAGTGKLLTNICRGGTALHLDEALKQAFSAEVDAAKIGEEIKEIAMEFCGIMDKTGMHFAEFGLDIALDQKLRYWFIEANVRPTFKGFKKLDKQIYHKICYEPILYSASIAGFGWEVY</sequence>
<dbReference type="AlphaFoldDB" id="A0A366XXE3"/>
<evidence type="ECO:0000313" key="4">
    <source>
        <dbReference type="Proteomes" id="UP000253314"/>
    </source>
</evidence>
<reference evidence="3 4" key="1">
    <citation type="submission" date="2018-07" db="EMBL/GenBank/DDBJ databases">
        <title>Lottiidibacillus patelloidae gen. nov., sp. nov., isolated from the intestinal tract of a marine limpet and the reclassification of B. taeanensis BH030017T, B. algicola KMM 3737T and B. hwajinpoensis SW-72T as genus Lottiidibacillus.</title>
        <authorList>
            <person name="Liu R."/>
            <person name="Huang Z."/>
        </authorList>
    </citation>
    <scope>NUCLEOTIDE SEQUENCE [LARGE SCALE GENOMIC DNA]</scope>
    <source>
        <strain evidence="3 4">BH030017</strain>
    </source>
</reference>
<protein>
    <submittedName>
        <fullName evidence="3">YheC/YheD family protein</fullName>
    </submittedName>
</protein>
<feature type="domain" description="ATP-grasp" evidence="2">
    <location>
        <begin position="212"/>
        <end position="445"/>
    </location>
</feature>
<dbReference type="Proteomes" id="UP000253314">
    <property type="component" value="Unassembled WGS sequence"/>
</dbReference>
<proteinExistence type="predicted"/>
<evidence type="ECO:0000313" key="3">
    <source>
        <dbReference type="EMBL" id="RBW69449.1"/>
    </source>
</evidence>
<organism evidence="3 4">
    <name type="scientific">Bacillus taeanensis</name>
    <dbReference type="NCBI Taxonomy" id="273032"/>
    <lineage>
        <taxon>Bacteria</taxon>
        <taxon>Bacillati</taxon>
        <taxon>Bacillota</taxon>
        <taxon>Bacilli</taxon>
        <taxon>Bacillales</taxon>
        <taxon>Bacillaceae</taxon>
        <taxon>Bacillus</taxon>
    </lineage>
</organism>
<keyword evidence="4" id="KW-1185">Reference proteome</keyword>
<dbReference type="InterPro" id="IPR026838">
    <property type="entry name" value="YheC/D"/>
</dbReference>
<name>A0A366XXE3_9BACI</name>
<evidence type="ECO:0000256" key="1">
    <source>
        <dbReference type="PROSITE-ProRule" id="PRU00409"/>
    </source>
</evidence>
<keyword evidence="1" id="KW-0547">Nucleotide-binding</keyword>
<keyword evidence="1" id="KW-0067">ATP-binding</keyword>